<sequence>YPEQAFIDVNVTGTLNLLAAAAAAGHDRFVFTSTTSLMINQAIRDEGGNTAVWLDENLGPLAPRNIYGVTKLAAEGLCRL</sequence>
<feature type="domain" description="NAD-dependent epimerase/dehydratase" evidence="1">
    <location>
        <begin position="4"/>
        <end position="79"/>
    </location>
</feature>
<accession>A0ABW9I7G3</accession>
<dbReference type="RefSeq" id="WP_409135094.1">
    <property type="nucleotide sequence ID" value="NZ_JBJVNI010000451.1"/>
</dbReference>
<evidence type="ECO:0000313" key="3">
    <source>
        <dbReference type="Proteomes" id="UP001631957"/>
    </source>
</evidence>
<protein>
    <submittedName>
        <fullName evidence="2">NAD-dependent epimerase/dehydratase family protein</fullName>
    </submittedName>
</protein>
<organism evidence="2 3">
    <name type="scientific">Streptomyces niveiscabiei</name>
    <dbReference type="NCBI Taxonomy" id="164115"/>
    <lineage>
        <taxon>Bacteria</taxon>
        <taxon>Bacillati</taxon>
        <taxon>Actinomycetota</taxon>
        <taxon>Actinomycetes</taxon>
        <taxon>Kitasatosporales</taxon>
        <taxon>Streptomycetaceae</taxon>
        <taxon>Streptomyces</taxon>
    </lineage>
</organism>
<reference evidence="2 3" key="1">
    <citation type="submission" date="2024-12" db="EMBL/GenBank/DDBJ databases">
        <title>Forecasting of Potato common scab and diversities of Pathogenic streptomyces spp. in china.</title>
        <authorList>
            <person name="Handique U."/>
            <person name="Wu J."/>
        </authorList>
    </citation>
    <scope>NUCLEOTIDE SEQUENCE [LARGE SCALE GENOMIC DNA]</scope>
    <source>
        <strain evidence="2 3">ZRIMU1530</strain>
    </source>
</reference>
<name>A0ABW9I7G3_9ACTN</name>
<keyword evidence="3" id="KW-1185">Reference proteome</keyword>
<evidence type="ECO:0000313" key="2">
    <source>
        <dbReference type="EMBL" id="MFM9616288.1"/>
    </source>
</evidence>
<dbReference type="Pfam" id="PF01370">
    <property type="entry name" value="Epimerase"/>
    <property type="match status" value="1"/>
</dbReference>
<dbReference type="InterPro" id="IPR036291">
    <property type="entry name" value="NAD(P)-bd_dom_sf"/>
</dbReference>
<dbReference type="EMBL" id="JBJVNI010000451">
    <property type="protein sequence ID" value="MFM9616288.1"/>
    <property type="molecule type" value="Genomic_DNA"/>
</dbReference>
<dbReference type="SUPFAM" id="SSF51735">
    <property type="entry name" value="NAD(P)-binding Rossmann-fold domains"/>
    <property type="match status" value="1"/>
</dbReference>
<evidence type="ECO:0000259" key="1">
    <source>
        <dbReference type="Pfam" id="PF01370"/>
    </source>
</evidence>
<dbReference type="Gene3D" id="3.40.50.720">
    <property type="entry name" value="NAD(P)-binding Rossmann-like Domain"/>
    <property type="match status" value="1"/>
</dbReference>
<dbReference type="Proteomes" id="UP001631957">
    <property type="component" value="Unassembled WGS sequence"/>
</dbReference>
<dbReference type="InterPro" id="IPR001509">
    <property type="entry name" value="Epimerase_deHydtase"/>
</dbReference>
<proteinExistence type="predicted"/>
<feature type="non-terminal residue" evidence="2">
    <location>
        <position position="80"/>
    </location>
</feature>
<comment type="caution">
    <text evidence="2">The sequence shown here is derived from an EMBL/GenBank/DDBJ whole genome shotgun (WGS) entry which is preliminary data.</text>
</comment>
<gene>
    <name evidence="2" type="ORF">ACKI18_48435</name>
</gene>
<feature type="non-terminal residue" evidence="2">
    <location>
        <position position="1"/>
    </location>
</feature>